<evidence type="ECO:0000256" key="1">
    <source>
        <dbReference type="SAM" id="SignalP"/>
    </source>
</evidence>
<keyword evidence="1" id="KW-0732">Signal</keyword>
<dbReference type="EMBL" id="SHLY01000003">
    <property type="protein sequence ID" value="TAA45996.1"/>
    <property type="molecule type" value="Genomic_DNA"/>
</dbReference>
<evidence type="ECO:0000313" key="2">
    <source>
        <dbReference type="EMBL" id="TAA45996.1"/>
    </source>
</evidence>
<gene>
    <name evidence="2" type="ORF">EXY25_11670</name>
</gene>
<dbReference type="Proteomes" id="UP000292544">
    <property type="component" value="Unassembled WGS sequence"/>
</dbReference>
<keyword evidence="3" id="KW-1185">Reference proteome</keyword>
<dbReference type="InterPro" id="IPR021747">
    <property type="entry name" value="DUF3313"/>
</dbReference>
<protein>
    <submittedName>
        <fullName evidence="2">DUF3313 domain-containing protein</fullName>
    </submittedName>
</protein>
<feature type="signal peptide" evidence="1">
    <location>
        <begin position="1"/>
        <end position="20"/>
    </location>
</feature>
<comment type="caution">
    <text evidence="2">The sequence shown here is derived from an EMBL/GenBank/DDBJ whole genome shotgun (WGS) entry which is preliminary data.</text>
</comment>
<reference evidence="3" key="1">
    <citation type="submission" date="2019-02" db="EMBL/GenBank/DDBJ databases">
        <title>Draft genome sequence of Muricauda sp. 176CP4-71.</title>
        <authorList>
            <person name="Park J.-S."/>
        </authorList>
    </citation>
    <scope>NUCLEOTIDE SEQUENCE [LARGE SCALE GENOMIC DNA]</scope>
    <source>
        <strain evidence="3">176GS2-150</strain>
    </source>
</reference>
<evidence type="ECO:0000313" key="3">
    <source>
        <dbReference type="Proteomes" id="UP000292544"/>
    </source>
</evidence>
<organism evidence="2 3">
    <name type="scientific">Corallincola spongiicola</name>
    <dbReference type="NCBI Taxonomy" id="2520508"/>
    <lineage>
        <taxon>Bacteria</taxon>
        <taxon>Pseudomonadati</taxon>
        <taxon>Pseudomonadota</taxon>
        <taxon>Gammaproteobacteria</taxon>
        <taxon>Alteromonadales</taxon>
        <taxon>Psychromonadaceae</taxon>
        <taxon>Corallincola</taxon>
    </lineage>
</organism>
<dbReference type="Pfam" id="PF11769">
    <property type="entry name" value="DUF3313"/>
    <property type="match status" value="1"/>
</dbReference>
<dbReference type="PROSITE" id="PS51257">
    <property type="entry name" value="PROKAR_LIPOPROTEIN"/>
    <property type="match status" value="1"/>
</dbReference>
<dbReference type="RefSeq" id="WP_130566908.1">
    <property type="nucleotide sequence ID" value="NZ_SHLY01000003.1"/>
</dbReference>
<accession>A0ABY1WPI8</accession>
<sequence>MIRPLALTLALALIAACSSAPETEQTFSGYLHDYNKLKPDPEDASKLVWYAEDYSANNYAMIDVEPAKIWLSPKLSDKEVVPAEKQQAFATYLVKSLKEAIPEHLRTAAAGNNTLIIKPAITGFSTGSADLAAYQYLPIGLIVVGAMEATDSRDKVPVMFLEAEAIDKDSGKVVAQVVRRLSGKDIDPDLMTDNIVEAFYPQLDAWAKELADNLQKQVENIK</sequence>
<feature type="chain" id="PRO_5045620950" evidence="1">
    <location>
        <begin position="21"/>
        <end position="222"/>
    </location>
</feature>
<proteinExistence type="predicted"/>
<name>A0ABY1WPI8_9GAMM</name>